<feature type="binding site" evidence="16">
    <location>
        <begin position="220"/>
        <end position="222"/>
    </location>
    <ligand>
        <name>beta-D-galactose</name>
        <dbReference type="ChEBI" id="CHEBI:27667"/>
    </ligand>
</feature>
<protein>
    <recommendedName>
        <fullName evidence="13">Aldose 1-epimerase</fullName>
        <ecNumber evidence="13">5.1.3.3</ecNumber>
    </recommendedName>
</protein>
<dbReference type="Pfam" id="PF01263">
    <property type="entry name" value="Aldose_epim"/>
    <property type="match status" value="1"/>
</dbReference>
<name>A0A914BKC2_PATMI</name>
<dbReference type="PANTHER" id="PTHR10091">
    <property type="entry name" value="ALDOSE-1-EPIMERASE"/>
    <property type="match status" value="1"/>
</dbReference>
<evidence type="ECO:0000256" key="13">
    <source>
        <dbReference type="PIRNR" id="PIRNR005096"/>
    </source>
</evidence>
<feature type="binding site" evidence="15">
    <location>
        <position position="287"/>
    </location>
    <ligand>
        <name>beta-D-galactose</name>
        <dbReference type="ChEBI" id="CHEBI:27667"/>
    </ligand>
</feature>
<comment type="subunit">
    <text evidence="7">Monomer.</text>
</comment>
<evidence type="ECO:0000256" key="12">
    <source>
        <dbReference type="ARBA" id="ARBA00045743"/>
    </source>
</evidence>
<evidence type="ECO:0000256" key="1">
    <source>
        <dbReference type="ARBA" id="ARBA00001614"/>
    </source>
</evidence>
<dbReference type="GO" id="GO:0030246">
    <property type="term" value="F:carbohydrate binding"/>
    <property type="evidence" value="ECO:0007669"/>
    <property type="project" value="InterPro"/>
</dbReference>
<evidence type="ECO:0000256" key="10">
    <source>
        <dbReference type="ARBA" id="ARBA00023235"/>
    </source>
</evidence>
<evidence type="ECO:0000256" key="8">
    <source>
        <dbReference type="ARBA" id="ARBA00022490"/>
    </source>
</evidence>
<dbReference type="EnsemblMetazoa" id="XM_038220805.1">
    <property type="protein sequence ID" value="XP_038076733.1"/>
    <property type="gene ID" value="LOC119744727"/>
</dbReference>
<comment type="catalytic activity">
    <reaction evidence="1 13">
        <text>alpha-D-glucose = beta-D-glucose</text>
        <dbReference type="Rhea" id="RHEA:10264"/>
        <dbReference type="ChEBI" id="CHEBI:15903"/>
        <dbReference type="ChEBI" id="CHEBI:17925"/>
        <dbReference type="EC" id="5.1.3.3"/>
    </reaction>
</comment>
<dbReference type="PROSITE" id="PS00545">
    <property type="entry name" value="ALDOSE_1_EPIMERASE"/>
    <property type="match status" value="1"/>
</dbReference>
<dbReference type="InterPro" id="IPR011013">
    <property type="entry name" value="Gal_mutarotase_sf_dom"/>
</dbReference>
<evidence type="ECO:0000256" key="4">
    <source>
        <dbReference type="ARBA" id="ARBA00004947"/>
    </source>
</evidence>
<accession>A0A914BKC2</accession>
<dbReference type="NCBIfam" id="NF008277">
    <property type="entry name" value="PRK11055.1"/>
    <property type="match status" value="1"/>
</dbReference>
<feature type="active site" description="Proton donor" evidence="14">
    <location>
        <position position="220"/>
    </location>
</feature>
<dbReference type="SUPFAM" id="SSF74650">
    <property type="entry name" value="Galactose mutarotase-like"/>
    <property type="match status" value="1"/>
</dbReference>
<dbReference type="FunFam" id="2.70.98.10:FF:000003">
    <property type="entry name" value="Aldose 1-epimerase"/>
    <property type="match status" value="1"/>
</dbReference>
<keyword evidence="11 13" id="KW-0119">Carbohydrate metabolism</keyword>
<comment type="pathway">
    <text evidence="4">Carbohydrate metabolism; galactose metabolism.</text>
</comment>
<comment type="subcellular location">
    <subcellularLocation>
        <location evidence="3">Cytoplasm</location>
    </subcellularLocation>
</comment>
<comment type="catalytic activity">
    <reaction evidence="2">
        <text>alpha-D-galactose = beta-D-galactose</text>
        <dbReference type="Rhea" id="RHEA:28675"/>
        <dbReference type="ChEBI" id="CHEBI:27667"/>
        <dbReference type="ChEBI" id="CHEBI:28061"/>
        <dbReference type="EC" id="5.1.3.3"/>
    </reaction>
    <physiologicalReaction direction="right-to-left" evidence="2">
        <dbReference type="Rhea" id="RHEA:28677"/>
    </physiologicalReaction>
</comment>
<evidence type="ECO:0000313" key="17">
    <source>
        <dbReference type="EnsemblMetazoa" id="XP_038076733.1"/>
    </source>
</evidence>
<dbReference type="InterPro" id="IPR018052">
    <property type="entry name" value="Ald1_epimerase_CS"/>
</dbReference>
<evidence type="ECO:0000256" key="15">
    <source>
        <dbReference type="PIRSR" id="PIRSR005096-2"/>
    </source>
</evidence>
<feature type="binding site" evidence="16">
    <location>
        <begin position="124"/>
        <end position="125"/>
    </location>
    <ligand>
        <name>beta-D-galactose</name>
        <dbReference type="ChEBI" id="CHEBI:27667"/>
    </ligand>
</feature>
<sequence>MCRGSDFRTLKLRSFTDSEQKEDRKTPTSRQRSIKKTKIEAIEKMPITQEDFGHTKDGRLVVRYTLSNKNGMVVKIINFGAAITSIEMPDKAGNIADVVLGHDKLEGYENGRFYFGIVAGRHANRIAKGRFVIDGKEYQLETNNGPNHLHGGFKGFGVMLWNASVEGTTLQLTHISPDGEQSYPGELTAEVTYELTDENILNVVYSAVTTAPTPINLTNHSYFNLAGHNGGTINQHRIRIDADRYIPVNEELIPSGEMASVQDTVFDLREQVELNDRIKDAPKGGIDHSFCLNSPALDKPSIKLVDPASGRSLDVSTTQPGVHFYTGNFLDGSTAGKEGVCYPRNGGLCLETGNFPDAINHDNFPKAILRPGEKYLQATAFKFSW</sequence>
<dbReference type="InterPro" id="IPR015443">
    <property type="entry name" value="Aldose_1-epimerase"/>
</dbReference>
<dbReference type="GO" id="GO:0006006">
    <property type="term" value="P:glucose metabolic process"/>
    <property type="evidence" value="ECO:0007669"/>
    <property type="project" value="TreeGrafter"/>
</dbReference>
<dbReference type="OrthoDB" id="274691at2759"/>
<dbReference type="PANTHER" id="PTHR10091:SF0">
    <property type="entry name" value="GALACTOSE MUTAROTASE"/>
    <property type="match status" value="1"/>
</dbReference>
<dbReference type="GeneID" id="119744727"/>
<dbReference type="GO" id="GO:0004034">
    <property type="term" value="F:aldose 1-epimerase activity"/>
    <property type="evidence" value="ECO:0007669"/>
    <property type="project" value="UniProtKB-EC"/>
</dbReference>
<dbReference type="OMA" id="IYHHISR"/>
<evidence type="ECO:0000256" key="7">
    <source>
        <dbReference type="ARBA" id="ARBA00011245"/>
    </source>
</evidence>
<keyword evidence="18" id="KW-1185">Reference proteome</keyword>
<keyword evidence="9" id="KW-0597">Phosphoprotein</keyword>
<evidence type="ECO:0000256" key="3">
    <source>
        <dbReference type="ARBA" id="ARBA00004496"/>
    </source>
</evidence>
<comment type="pathway">
    <text evidence="5 13">Carbohydrate metabolism; hexose metabolism.</text>
</comment>
<evidence type="ECO:0000313" key="18">
    <source>
        <dbReference type="Proteomes" id="UP000887568"/>
    </source>
</evidence>
<dbReference type="CDD" id="cd09019">
    <property type="entry name" value="galactose_mutarotase_like"/>
    <property type="match status" value="1"/>
</dbReference>
<dbReference type="GO" id="GO:0033499">
    <property type="term" value="P:galactose catabolic process via UDP-galactose, Leloir pathway"/>
    <property type="evidence" value="ECO:0007669"/>
    <property type="project" value="TreeGrafter"/>
</dbReference>
<dbReference type="InterPro" id="IPR008183">
    <property type="entry name" value="Aldose_1/G6P_1-epimerase"/>
</dbReference>
<dbReference type="Proteomes" id="UP000887568">
    <property type="component" value="Unplaced"/>
</dbReference>
<keyword evidence="10 13" id="KW-0413">Isomerase</keyword>
<evidence type="ECO:0000256" key="5">
    <source>
        <dbReference type="ARBA" id="ARBA00005028"/>
    </source>
</evidence>
<dbReference type="RefSeq" id="XP_038076733.1">
    <property type="nucleotide sequence ID" value="XM_038220805.1"/>
</dbReference>
<dbReference type="AlphaFoldDB" id="A0A914BKC2"/>
<evidence type="ECO:0000256" key="16">
    <source>
        <dbReference type="PIRSR" id="PIRSR005096-3"/>
    </source>
</evidence>
<keyword evidence="8" id="KW-0963">Cytoplasm</keyword>
<feature type="active site" description="Proton acceptor" evidence="14">
    <location>
        <position position="351"/>
    </location>
</feature>
<proteinExistence type="inferred from homology"/>
<evidence type="ECO:0000256" key="2">
    <source>
        <dbReference type="ARBA" id="ARBA00001712"/>
    </source>
</evidence>
<dbReference type="GO" id="GO:0005737">
    <property type="term" value="C:cytoplasm"/>
    <property type="evidence" value="ECO:0007669"/>
    <property type="project" value="UniProtKB-SubCell"/>
</dbReference>
<evidence type="ECO:0000256" key="11">
    <source>
        <dbReference type="ARBA" id="ARBA00023277"/>
    </source>
</evidence>
<comment type="function">
    <text evidence="12">Mutarotase that catalyzes the interconversion of beta-D-galactose and alpha-D-galactose during galactose metabolism. Beta-D-galactose is metabolized in the liver into glucose 1-phosphate, the primary metabolic fuel, by the action of four enzymes that constitute the Leloir pathway: GALM, GALK1 (galactokinase), GALT (galactose-1-phosphate uridylyltransferase) and GALE (UDP-galactose-4'-epimerase). Involved in the maintenance of the equilibrium between the beta- and alpha-anomers of galactose, therefore ensuring a sufficient supply of the alpha-anomer for GALK1. Also active on D-glucose although shows a preference for galactose over glucose.</text>
</comment>
<organism evidence="17 18">
    <name type="scientific">Patiria miniata</name>
    <name type="common">Bat star</name>
    <name type="synonym">Asterina miniata</name>
    <dbReference type="NCBI Taxonomy" id="46514"/>
    <lineage>
        <taxon>Eukaryota</taxon>
        <taxon>Metazoa</taxon>
        <taxon>Echinodermata</taxon>
        <taxon>Eleutherozoa</taxon>
        <taxon>Asterozoa</taxon>
        <taxon>Asteroidea</taxon>
        <taxon>Valvatacea</taxon>
        <taxon>Valvatida</taxon>
        <taxon>Asterinidae</taxon>
        <taxon>Patiria</taxon>
    </lineage>
</organism>
<dbReference type="InterPro" id="IPR047215">
    <property type="entry name" value="Galactose_mutarotase-like"/>
</dbReference>
<evidence type="ECO:0000256" key="6">
    <source>
        <dbReference type="ARBA" id="ARBA00006206"/>
    </source>
</evidence>
<reference evidence="17" key="1">
    <citation type="submission" date="2022-11" db="UniProtKB">
        <authorList>
            <consortium name="EnsemblMetazoa"/>
        </authorList>
    </citation>
    <scope>IDENTIFICATION</scope>
</reference>
<evidence type="ECO:0000256" key="9">
    <source>
        <dbReference type="ARBA" id="ARBA00022553"/>
    </source>
</evidence>
<dbReference type="InterPro" id="IPR014718">
    <property type="entry name" value="GH-type_carb-bd"/>
</dbReference>
<comment type="similarity">
    <text evidence="6 13">Belongs to the aldose epimerase family.</text>
</comment>
<evidence type="ECO:0000256" key="14">
    <source>
        <dbReference type="PIRSR" id="PIRSR005096-1"/>
    </source>
</evidence>
<dbReference type="Gene3D" id="2.70.98.10">
    <property type="match status" value="1"/>
</dbReference>
<dbReference type="EC" id="5.1.3.3" evidence="13"/>
<dbReference type="PIRSF" id="PIRSF005096">
    <property type="entry name" value="GALM"/>
    <property type="match status" value="1"/>
</dbReference>